<evidence type="ECO:0000313" key="2">
    <source>
        <dbReference type="EMBL" id="KJU82862.1"/>
    </source>
</evidence>
<gene>
    <name evidence="2" type="ORF">MBAV_004943</name>
</gene>
<sequence>MLLFKKNFLQVLFFLLTCDNRCVRIENMERGFTLAWRRELDSLVWQMPPLYHRVFYYLRQKARWKTECVPTNRGLGMWVSPGMVVTSYDLIARGVAHYERGIERVPSKKTIGSVLRWLEQNGIINVVSNAMGSIIFLKKWDRYQNIREHTDRNNTSKSTTRSTLKAGDATPTGPKDATPSRCKKQGVPTGQARNGARNNKNVDVTLNGQTPLFDRKEDKIDDAEDSHTTGPACSNKDAGADPYAHLYIRVVSGQT</sequence>
<proteinExistence type="predicted"/>
<feature type="compositionally biased region" description="Polar residues" evidence="1">
    <location>
        <begin position="196"/>
        <end position="210"/>
    </location>
</feature>
<dbReference type="EMBL" id="LACI01002141">
    <property type="protein sequence ID" value="KJU82862.1"/>
    <property type="molecule type" value="Genomic_DNA"/>
</dbReference>
<protein>
    <submittedName>
        <fullName evidence="2">Primosome component</fullName>
    </submittedName>
</protein>
<dbReference type="AlphaFoldDB" id="A0A0F3GM18"/>
<dbReference type="Proteomes" id="UP000033423">
    <property type="component" value="Unassembled WGS sequence"/>
</dbReference>
<keyword evidence="3" id="KW-1185">Reference proteome</keyword>
<name>A0A0F3GM18_9BACT</name>
<comment type="caution">
    <text evidence="2">The sequence shown here is derived from an EMBL/GenBank/DDBJ whole genome shotgun (WGS) entry which is preliminary data.</text>
</comment>
<feature type="region of interest" description="Disordered" evidence="1">
    <location>
        <begin position="148"/>
        <end position="241"/>
    </location>
</feature>
<reference evidence="2 3" key="1">
    <citation type="submission" date="2015-02" db="EMBL/GenBank/DDBJ databases">
        <title>Single-cell genomics of uncultivated deep-branching MTB reveals a conserved set of magnetosome genes.</title>
        <authorList>
            <person name="Kolinko S."/>
            <person name="Richter M."/>
            <person name="Glockner F.O."/>
            <person name="Brachmann A."/>
            <person name="Schuler D."/>
        </authorList>
    </citation>
    <scope>NUCLEOTIDE SEQUENCE [LARGE SCALE GENOMIC DNA]</scope>
    <source>
        <strain evidence="2">TM-1</strain>
    </source>
</reference>
<accession>A0A0F3GM18</accession>
<organism evidence="2 3">
    <name type="scientific">Candidatus Magnetobacterium bavaricum</name>
    <dbReference type="NCBI Taxonomy" id="29290"/>
    <lineage>
        <taxon>Bacteria</taxon>
        <taxon>Pseudomonadati</taxon>
        <taxon>Nitrospirota</taxon>
        <taxon>Thermodesulfovibrionia</taxon>
        <taxon>Thermodesulfovibrionales</taxon>
        <taxon>Candidatus Magnetobacteriaceae</taxon>
        <taxon>Candidatus Magnetobacterium</taxon>
    </lineage>
</organism>
<evidence type="ECO:0000256" key="1">
    <source>
        <dbReference type="SAM" id="MobiDB-lite"/>
    </source>
</evidence>
<evidence type="ECO:0000313" key="3">
    <source>
        <dbReference type="Proteomes" id="UP000033423"/>
    </source>
</evidence>